<feature type="transmembrane region" description="Helical" evidence="2">
    <location>
        <begin position="21"/>
        <end position="43"/>
    </location>
</feature>
<feature type="coiled-coil region" evidence="1">
    <location>
        <begin position="51"/>
        <end position="78"/>
    </location>
</feature>
<keyword evidence="2" id="KW-1133">Transmembrane helix</keyword>
<evidence type="ECO:0000256" key="1">
    <source>
        <dbReference type="SAM" id="Coils"/>
    </source>
</evidence>
<dbReference type="STRING" id="1244531.CIG2463D_0216"/>
<dbReference type="Proteomes" id="UP000028486">
    <property type="component" value="Chromosome"/>
</dbReference>
<keyword evidence="1" id="KW-0175">Coiled coil</keyword>
<dbReference type="RefSeq" id="WP_038452751.1">
    <property type="nucleotide sequence ID" value="NZ_CP009043.1"/>
</dbReference>
<keyword evidence="4" id="KW-1185">Reference proteome</keyword>
<evidence type="ECO:0000313" key="3">
    <source>
        <dbReference type="EMBL" id="AII14083.1"/>
    </source>
</evidence>
<dbReference type="eggNOG" id="ENOG5032KF0">
    <property type="taxonomic scope" value="Bacteria"/>
</dbReference>
<dbReference type="EMBL" id="CP009043">
    <property type="protein sequence ID" value="AII14083.1"/>
    <property type="molecule type" value="Genomic_DNA"/>
</dbReference>
<evidence type="ECO:0008006" key="5">
    <source>
        <dbReference type="Google" id="ProtNLM"/>
    </source>
</evidence>
<keyword evidence="2" id="KW-0812">Transmembrane</keyword>
<name>A0A076F8Q2_9BACT</name>
<dbReference type="HOGENOM" id="CLU_184293_0_0_7"/>
<evidence type="ECO:0000313" key="4">
    <source>
        <dbReference type="Proteomes" id="UP000028486"/>
    </source>
</evidence>
<dbReference type="PATRIC" id="fig|1244531.5.peg.221"/>
<accession>A0A076F8Q2</accession>
<gene>
    <name evidence="3" type="ORF">CIG1485E_0211</name>
</gene>
<reference evidence="4" key="1">
    <citation type="journal article" date="2014" name="Genome Announc.">
        <title>Complete Genome Sequence of Campylobacter iguaniorum Strain 1485ET, Isolated from a Bearded Dragon (Pogona vitticeps).</title>
        <authorList>
            <person name="Gilbert M.J."/>
            <person name="Miller W.G."/>
            <person name="Yee E."/>
            <person name="Kik M."/>
            <person name="Wagenaar J.A."/>
            <person name="Duim B."/>
        </authorList>
    </citation>
    <scope>NUCLEOTIDE SEQUENCE [LARGE SCALE GENOMIC DNA]</scope>
    <source>
        <strain evidence="4">1485E</strain>
    </source>
</reference>
<sequence length="95" mass="10785">MSEVLEEYESPKRRSSSFKALFLYLAITLCVVVAGVYVGNALFGTRSLDVMLDLYNQKSSLQHEVKKLQEANSALQKEYFELIGLDPDSYITDKK</sequence>
<dbReference type="AlphaFoldDB" id="A0A076F8Q2"/>
<keyword evidence="2" id="KW-0472">Membrane</keyword>
<proteinExistence type="predicted"/>
<organism evidence="3 4">
    <name type="scientific">Campylobacter iguaniorum</name>
    <dbReference type="NCBI Taxonomy" id="1244531"/>
    <lineage>
        <taxon>Bacteria</taxon>
        <taxon>Pseudomonadati</taxon>
        <taxon>Campylobacterota</taxon>
        <taxon>Epsilonproteobacteria</taxon>
        <taxon>Campylobacterales</taxon>
        <taxon>Campylobacteraceae</taxon>
        <taxon>Campylobacter</taxon>
    </lineage>
</organism>
<dbReference type="KEGG" id="caj:CIG1485E_0211"/>
<dbReference type="OrthoDB" id="5373216at2"/>
<evidence type="ECO:0000256" key="2">
    <source>
        <dbReference type="SAM" id="Phobius"/>
    </source>
</evidence>
<protein>
    <recommendedName>
        <fullName evidence="5">Septum formation initiator</fullName>
    </recommendedName>
</protein>